<feature type="transmembrane region" description="Helical" evidence="2">
    <location>
        <begin position="91"/>
        <end position="113"/>
    </location>
</feature>
<gene>
    <name evidence="3" type="ORF">TEA_027222</name>
</gene>
<dbReference type="AlphaFoldDB" id="A0A4S4D589"/>
<protein>
    <submittedName>
        <fullName evidence="3">Uncharacterized protein</fullName>
    </submittedName>
</protein>
<feature type="transmembrane region" description="Helical" evidence="2">
    <location>
        <begin position="134"/>
        <end position="153"/>
    </location>
</feature>
<dbReference type="PANTHER" id="PTHR46631">
    <property type="entry name" value="60S RIBOSOMAL PROTEIN L18A-LIKE"/>
    <property type="match status" value="1"/>
</dbReference>
<feature type="transmembrane region" description="Helical" evidence="2">
    <location>
        <begin position="165"/>
        <end position="198"/>
    </location>
</feature>
<reference evidence="3 4" key="1">
    <citation type="journal article" date="2018" name="Proc. Natl. Acad. Sci. U.S.A.">
        <title>Draft genome sequence of Camellia sinensis var. sinensis provides insights into the evolution of the tea genome and tea quality.</title>
        <authorList>
            <person name="Wei C."/>
            <person name="Yang H."/>
            <person name="Wang S."/>
            <person name="Zhao J."/>
            <person name="Liu C."/>
            <person name="Gao L."/>
            <person name="Xia E."/>
            <person name="Lu Y."/>
            <person name="Tai Y."/>
            <person name="She G."/>
            <person name="Sun J."/>
            <person name="Cao H."/>
            <person name="Tong W."/>
            <person name="Gao Q."/>
            <person name="Li Y."/>
            <person name="Deng W."/>
            <person name="Jiang X."/>
            <person name="Wang W."/>
            <person name="Chen Q."/>
            <person name="Zhang S."/>
            <person name="Li H."/>
            <person name="Wu J."/>
            <person name="Wang P."/>
            <person name="Li P."/>
            <person name="Shi C."/>
            <person name="Zheng F."/>
            <person name="Jian J."/>
            <person name="Huang B."/>
            <person name="Shan D."/>
            <person name="Shi M."/>
            <person name="Fang C."/>
            <person name="Yue Y."/>
            <person name="Li F."/>
            <person name="Li D."/>
            <person name="Wei S."/>
            <person name="Han B."/>
            <person name="Jiang C."/>
            <person name="Yin Y."/>
            <person name="Xia T."/>
            <person name="Zhang Z."/>
            <person name="Bennetzen J.L."/>
            <person name="Zhao S."/>
            <person name="Wan X."/>
        </authorList>
    </citation>
    <scope>NUCLEOTIDE SEQUENCE [LARGE SCALE GENOMIC DNA]</scope>
    <source>
        <strain evidence="4">cv. Shuchazao</strain>
        <tissue evidence="3">Leaf</tissue>
    </source>
</reference>
<evidence type="ECO:0000256" key="1">
    <source>
        <dbReference type="SAM" id="MobiDB-lite"/>
    </source>
</evidence>
<evidence type="ECO:0000313" key="3">
    <source>
        <dbReference type="EMBL" id="THF97530.1"/>
    </source>
</evidence>
<proteinExistence type="predicted"/>
<dbReference type="EMBL" id="SDRB02012517">
    <property type="protein sequence ID" value="THF97530.1"/>
    <property type="molecule type" value="Genomic_DNA"/>
</dbReference>
<keyword evidence="2" id="KW-0812">Transmembrane</keyword>
<dbReference type="Proteomes" id="UP000306102">
    <property type="component" value="Unassembled WGS sequence"/>
</dbReference>
<keyword evidence="4" id="KW-1185">Reference proteome</keyword>
<accession>A0A4S4D589</accession>
<feature type="region of interest" description="Disordered" evidence="1">
    <location>
        <begin position="1"/>
        <end position="24"/>
    </location>
</feature>
<keyword evidence="2" id="KW-0472">Membrane</keyword>
<dbReference type="PANTHER" id="PTHR46631:SF4">
    <property type="entry name" value="OS06G0359400 PROTEIN"/>
    <property type="match status" value="1"/>
</dbReference>
<evidence type="ECO:0000313" key="4">
    <source>
        <dbReference type="Proteomes" id="UP000306102"/>
    </source>
</evidence>
<feature type="region of interest" description="Disordered" evidence="1">
    <location>
        <begin position="262"/>
        <end position="281"/>
    </location>
</feature>
<keyword evidence="2" id="KW-1133">Transmembrane helix</keyword>
<evidence type="ECO:0000256" key="2">
    <source>
        <dbReference type="SAM" id="Phobius"/>
    </source>
</evidence>
<dbReference type="STRING" id="542762.A0A4S4D589"/>
<comment type="caution">
    <text evidence="3">The sequence shown here is derived from an EMBL/GenBank/DDBJ whole genome shotgun (WGS) entry which is preliminary data.</text>
</comment>
<name>A0A4S4D589_CAMSN</name>
<feature type="compositionally biased region" description="Low complexity" evidence="1">
    <location>
        <begin position="267"/>
        <end position="276"/>
    </location>
</feature>
<sequence length="411" mass="46294">MSEEEGKVLYHHRHQQEQQQQQTQYGTFQGVANYPPPQPVIGFPQPIPPPGAADVPPPGYYAHGYQAVPGYAVAEGRPVRERRLPCCGFGFAWFLFIIGFFLAAIPCYVGAIIEKPGYFTRTVVGSRCMMSPKMVGGAMVVIGLIAIILLRHASPRVAPYVEYAGFLSLAISFFAITTMFLPFTWIICPAVLLSHAFVRAFFKLRVNLGFILQVILQPCHVWLELQLLCLWLWLRLQPWLLQAAAAALTAAEAALMANRGGAGRYGGSSRPSPNRRTYPPMSREERIQLSQTEPSYRWIDPTFHPLAAEYQATLQRYEDHITYDSGISLDEFSEIQGSLSITEDDAIQQARTAMQQLVKIQQLKLEAFARMSTSDNLYNDQITAVHQQNCELKEIDGELFDVIMLMRLYRI</sequence>
<dbReference type="InterPro" id="IPR044804">
    <property type="entry name" value="Ribosomal_eL20z-like"/>
</dbReference>
<organism evidence="3 4">
    <name type="scientific">Camellia sinensis var. sinensis</name>
    <name type="common">China tea</name>
    <dbReference type="NCBI Taxonomy" id="542762"/>
    <lineage>
        <taxon>Eukaryota</taxon>
        <taxon>Viridiplantae</taxon>
        <taxon>Streptophyta</taxon>
        <taxon>Embryophyta</taxon>
        <taxon>Tracheophyta</taxon>
        <taxon>Spermatophyta</taxon>
        <taxon>Magnoliopsida</taxon>
        <taxon>eudicotyledons</taxon>
        <taxon>Gunneridae</taxon>
        <taxon>Pentapetalae</taxon>
        <taxon>asterids</taxon>
        <taxon>Ericales</taxon>
        <taxon>Theaceae</taxon>
        <taxon>Camellia</taxon>
    </lineage>
</organism>